<dbReference type="GO" id="GO:0005085">
    <property type="term" value="F:guanyl-nucleotide exchange factor activity"/>
    <property type="evidence" value="ECO:0007669"/>
    <property type="project" value="UniProtKB-KW"/>
</dbReference>
<dbReference type="PANTHER" id="PTHR20884:SF8">
    <property type="entry name" value="GDP-D-GLUCOSE PHOSPHORYLASE 1"/>
    <property type="match status" value="1"/>
</dbReference>
<protein>
    <recommendedName>
        <fullName evidence="4">GDP-D-glucose phosphorylase 1</fullName>
        <ecNumber evidence="3">2.7.7.78</ecNumber>
    </recommendedName>
</protein>
<dbReference type="EMBL" id="VSSQ01000270">
    <property type="protein sequence ID" value="MPL89011.1"/>
    <property type="molecule type" value="Genomic_DNA"/>
</dbReference>
<evidence type="ECO:0000256" key="4">
    <source>
        <dbReference type="ARBA" id="ARBA00018857"/>
    </source>
</evidence>
<feature type="domain" description="DUF4922" evidence="5">
    <location>
        <begin position="26"/>
        <end position="171"/>
    </location>
</feature>
<organism evidence="7">
    <name type="scientific">bioreactor metagenome</name>
    <dbReference type="NCBI Taxonomy" id="1076179"/>
    <lineage>
        <taxon>unclassified sequences</taxon>
        <taxon>metagenomes</taxon>
        <taxon>ecological metagenomes</taxon>
    </lineage>
</organism>
<dbReference type="PANTHER" id="PTHR20884">
    <property type="entry name" value="GDP-D-GLUCOSE PHOSPHORYLASE 1"/>
    <property type="match status" value="1"/>
</dbReference>
<name>A0A644VCL7_9ZZZZ</name>
<dbReference type="GO" id="GO:0006006">
    <property type="term" value="P:glucose metabolic process"/>
    <property type="evidence" value="ECO:0007669"/>
    <property type="project" value="TreeGrafter"/>
</dbReference>
<evidence type="ECO:0000313" key="7">
    <source>
        <dbReference type="EMBL" id="MPL89011.1"/>
    </source>
</evidence>
<dbReference type="GO" id="GO:0000166">
    <property type="term" value="F:nucleotide binding"/>
    <property type="evidence" value="ECO:0007669"/>
    <property type="project" value="UniProtKB-KW"/>
</dbReference>
<feature type="domain" description="GDPGP1-like C-terminal" evidence="6">
    <location>
        <begin position="191"/>
        <end position="325"/>
    </location>
</feature>
<comment type="catalytic activity">
    <reaction evidence="1">
        <text>GDP-alpha-D-glucose + phosphate = alpha-D-glucose 1-phosphate + GDP + H(+)</text>
        <dbReference type="Rhea" id="RHEA:30387"/>
        <dbReference type="ChEBI" id="CHEBI:15378"/>
        <dbReference type="ChEBI" id="CHEBI:43474"/>
        <dbReference type="ChEBI" id="CHEBI:58189"/>
        <dbReference type="ChEBI" id="CHEBI:58601"/>
        <dbReference type="ChEBI" id="CHEBI:62230"/>
        <dbReference type="EC" id="2.7.7.78"/>
    </reaction>
</comment>
<accession>A0A644VCL7</accession>
<dbReference type="InterPro" id="IPR058865">
    <property type="entry name" value="GDPGP1_C"/>
</dbReference>
<dbReference type="GO" id="GO:0080048">
    <property type="term" value="F:GDP-D-glucose phosphorylase activity"/>
    <property type="evidence" value="ECO:0007669"/>
    <property type="project" value="InterPro"/>
</dbReference>
<dbReference type="InterPro" id="IPR046320">
    <property type="entry name" value="DUF4922"/>
</dbReference>
<dbReference type="InterPro" id="IPR036265">
    <property type="entry name" value="HIT-like_sf"/>
</dbReference>
<comment type="caution">
    <text evidence="7">The sequence shown here is derived from an EMBL/GenBank/DDBJ whole genome shotgun (WGS) entry which is preliminary data.</text>
</comment>
<evidence type="ECO:0000259" key="6">
    <source>
        <dbReference type="Pfam" id="PF26216"/>
    </source>
</evidence>
<dbReference type="AlphaFoldDB" id="A0A644VCL7"/>
<dbReference type="EC" id="2.7.7.78" evidence="3"/>
<comment type="function">
    <text evidence="2">Specific and highly efficient GDP-D-glucose phosphorylase regulating the levels of GDP-D-glucose in cells.</text>
</comment>
<dbReference type="SUPFAM" id="SSF54197">
    <property type="entry name" value="HIT-like"/>
    <property type="match status" value="1"/>
</dbReference>
<proteinExistence type="predicted"/>
<dbReference type="GO" id="GO:0016787">
    <property type="term" value="F:hydrolase activity"/>
    <property type="evidence" value="ECO:0007669"/>
    <property type="project" value="UniProtKB-KW"/>
</dbReference>
<dbReference type="InterPro" id="IPR026506">
    <property type="entry name" value="GDPGP"/>
</dbReference>
<dbReference type="Pfam" id="PF26216">
    <property type="entry name" value="GDPGP1_C"/>
    <property type="match status" value="1"/>
</dbReference>
<evidence type="ECO:0000256" key="1">
    <source>
        <dbReference type="ARBA" id="ARBA00000063"/>
    </source>
</evidence>
<sequence>MGITGPYCVEQQKITGMVSNQTVKELLAEQLISWPMARTGYEALREVQSKELDVNGYTFRVQFNPARIRSSAANVDAKAIQERPCFLCKQNLPAQQKALPFGEGYSILVNPFPIFEQHFTIPAVKHEDQLIHGRLTDMLELAALLSDFVLFYNGPKCGASAPDHIHFQAGNKGFLPVEADWRRAAGEPAVRHNGTSVYALKGYPVPMLVLSGDNAAAITGLFDRIYSLMDTGTEAEPMMNLLAWVEDGQWILCVMPRTLHRPACYFKEGDGNLLISPASVDLGGVFITPQAKDYEKITSQDIREILQEVCLSEAGIQEIIHKLTKSLQVDA</sequence>
<dbReference type="Pfam" id="PF16269">
    <property type="entry name" value="DUF4922"/>
    <property type="match status" value="1"/>
</dbReference>
<evidence type="ECO:0000256" key="2">
    <source>
        <dbReference type="ARBA" id="ARBA00003049"/>
    </source>
</evidence>
<evidence type="ECO:0000256" key="3">
    <source>
        <dbReference type="ARBA" id="ARBA00012507"/>
    </source>
</evidence>
<gene>
    <name evidence="7" type="ORF">SDC9_35042</name>
</gene>
<dbReference type="GO" id="GO:0005737">
    <property type="term" value="C:cytoplasm"/>
    <property type="evidence" value="ECO:0007669"/>
    <property type="project" value="UniProtKB-SubCell"/>
</dbReference>
<reference evidence="7" key="1">
    <citation type="submission" date="2019-08" db="EMBL/GenBank/DDBJ databases">
        <authorList>
            <person name="Kucharzyk K."/>
            <person name="Murdoch R.W."/>
            <person name="Higgins S."/>
            <person name="Loffler F."/>
        </authorList>
    </citation>
    <scope>NUCLEOTIDE SEQUENCE</scope>
</reference>
<evidence type="ECO:0000259" key="5">
    <source>
        <dbReference type="Pfam" id="PF16269"/>
    </source>
</evidence>